<protein>
    <submittedName>
        <fullName evidence="1">DOPA 4,5-dioxygenase family protein</fullName>
    </submittedName>
</protein>
<dbReference type="Pfam" id="PF08883">
    <property type="entry name" value="DOPA_dioxygen"/>
    <property type="match status" value="1"/>
</dbReference>
<organism evidence="1 2">
    <name type="scientific">Paracraurococcus lichenis</name>
    <dbReference type="NCBI Taxonomy" id="3064888"/>
    <lineage>
        <taxon>Bacteria</taxon>
        <taxon>Pseudomonadati</taxon>
        <taxon>Pseudomonadota</taxon>
        <taxon>Alphaproteobacteria</taxon>
        <taxon>Acetobacterales</taxon>
        <taxon>Roseomonadaceae</taxon>
        <taxon>Paracraurococcus</taxon>
    </lineage>
</organism>
<dbReference type="EMBL" id="JAUTWS010000011">
    <property type="protein sequence ID" value="MDO9709372.1"/>
    <property type="molecule type" value="Genomic_DNA"/>
</dbReference>
<evidence type="ECO:0000313" key="1">
    <source>
        <dbReference type="EMBL" id="MDO9709372.1"/>
    </source>
</evidence>
<evidence type="ECO:0000313" key="2">
    <source>
        <dbReference type="Proteomes" id="UP001243009"/>
    </source>
</evidence>
<dbReference type="PANTHER" id="PTHR36423:SF2">
    <property type="entry name" value="AFR070WP"/>
    <property type="match status" value="1"/>
</dbReference>
<dbReference type="PANTHER" id="PTHR36423">
    <property type="entry name" value="AFR070WP"/>
    <property type="match status" value="1"/>
</dbReference>
<accession>A0ABT9DZN3</accession>
<dbReference type="Proteomes" id="UP001243009">
    <property type="component" value="Unassembled WGS sequence"/>
</dbReference>
<reference evidence="1 2" key="1">
    <citation type="submission" date="2023-08" db="EMBL/GenBank/DDBJ databases">
        <title>The draft genome sequence of Paracraurococcus sp. LOR1-02.</title>
        <authorList>
            <person name="Kingkaew E."/>
            <person name="Tanasupawat S."/>
        </authorList>
    </citation>
    <scope>NUCLEOTIDE SEQUENCE [LARGE SCALE GENOMIC DNA]</scope>
    <source>
        <strain evidence="1 2">LOR1-02</strain>
    </source>
</reference>
<keyword evidence="2" id="KW-1185">Reference proteome</keyword>
<comment type="caution">
    <text evidence="1">The sequence shown here is derived from an EMBL/GenBank/DDBJ whole genome shotgun (WGS) entry which is preliminary data.</text>
</comment>
<dbReference type="RefSeq" id="WP_305104237.1">
    <property type="nucleotide sequence ID" value="NZ_JAUTWS010000011.1"/>
</dbReference>
<proteinExistence type="predicted"/>
<gene>
    <name evidence="1" type="ORF">Q7A36_13550</name>
</gene>
<name>A0ABT9DZN3_9PROT</name>
<sequence length="125" mass="13855">MTRAAPPPDPRRMETPIAGWHAHVYYDPAATRAAAEAVRAGLAERFPEAVLGRWHDVPVGPHTAAMYQVAFPPGLFPALVPWLALNRRDLSVLLHPETGRQRADHTRHALWMGPPLPLKAEILPE</sequence>
<dbReference type="InterPro" id="IPR023389">
    <property type="entry name" value="DOPA-like_sf"/>
</dbReference>
<dbReference type="PIRSF" id="PIRSF028139">
    <property type="entry name" value="DOPA-diox_rel_Mll2280"/>
    <property type="match status" value="1"/>
</dbReference>
<dbReference type="SUPFAM" id="SSF143410">
    <property type="entry name" value="DOPA-like"/>
    <property type="match status" value="1"/>
</dbReference>
<dbReference type="Gene3D" id="3.30.70.1240">
    <property type="entry name" value="DOPA-like domains"/>
    <property type="match status" value="1"/>
</dbReference>
<dbReference type="InterPro" id="IPR014980">
    <property type="entry name" value="DOPA_dioxygen"/>
</dbReference>